<accession>A0ABS8T9L6</accession>
<dbReference type="PANTHER" id="PTHR24286">
    <property type="entry name" value="CYTOCHROME P450 26"/>
    <property type="match status" value="1"/>
</dbReference>
<dbReference type="SUPFAM" id="SSF48264">
    <property type="entry name" value="Cytochrome P450"/>
    <property type="match status" value="1"/>
</dbReference>
<dbReference type="InterPro" id="IPR036396">
    <property type="entry name" value="Cyt_P450_sf"/>
</dbReference>
<keyword evidence="5" id="KW-1185">Reference proteome</keyword>
<dbReference type="PANTHER" id="PTHR24286:SF350">
    <property type="entry name" value="ENT-KAURENOIC ACID OXIDASE 1-LIKE"/>
    <property type="match status" value="1"/>
</dbReference>
<dbReference type="PRINTS" id="PR00463">
    <property type="entry name" value="EP450I"/>
</dbReference>
<dbReference type="Pfam" id="PF00067">
    <property type="entry name" value="p450"/>
    <property type="match status" value="1"/>
</dbReference>
<dbReference type="PRINTS" id="PR00385">
    <property type="entry name" value="P450"/>
</dbReference>
<dbReference type="Proteomes" id="UP000823775">
    <property type="component" value="Unassembled WGS sequence"/>
</dbReference>
<keyword evidence="2" id="KW-0560">Oxidoreductase</keyword>
<comment type="caution">
    <text evidence="4">The sequence shown here is derived from an EMBL/GenBank/DDBJ whole genome shotgun (WGS) entry which is preliminary data.</text>
</comment>
<sequence>MELVNICIALGIGILTFISVLTRVNGWFYSFKYSQEQSRLPPGDMGWPFVGNMLFLLKCSIGDNLDAFSTYLSTRFGSGGIYTGHLFGRPTIIVTTIEPCRKILMDEENFAVAFPDYLLNLLGNKENQEHRILRRTTANAIRTHGSLSYYFDSLDRIVKSSFDKWLATDEPMEFLSAIKRPAFEVLMEVLLGGEAGVSRQVLDLIFKENQPRFKAFKSLAINIPGFAFHRGIKATKVVARILRDVIEERRVRIANKQERPKSMLDAMLDTQDEHGNGFSDEDILKVLLSYTFGGYETVALAITRTIMHMQRHPEFLQKAKEEQEEIVKRRSSPDTGLTFEEIGQMKYLTKIYHETLRFGSTETMYFRMAKTTMNINGYTIPKGWKVLTMSGHWYMDPNTYVKPKEFNPSRWDDAEIKPTTYLPLGVGPRMCPGANLAKLTVFVLAHYFLLNCRLEQVKPPNRGEPLENCLVRFKKLSA</sequence>
<organism evidence="4 5">
    <name type="scientific">Datura stramonium</name>
    <name type="common">Jimsonweed</name>
    <name type="synonym">Common thornapple</name>
    <dbReference type="NCBI Taxonomy" id="4076"/>
    <lineage>
        <taxon>Eukaryota</taxon>
        <taxon>Viridiplantae</taxon>
        <taxon>Streptophyta</taxon>
        <taxon>Embryophyta</taxon>
        <taxon>Tracheophyta</taxon>
        <taxon>Spermatophyta</taxon>
        <taxon>Magnoliopsida</taxon>
        <taxon>eudicotyledons</taxon>
        <taxon>Gunneridae</taxon>
        <taxon>Pentapetalae</taxon>
        <taxon>asterids</taxon>
        <taxon>lamiids</taxon>
        <taxon>Solanales</taxon>
        <taxon>Solanaceae</taxon>
        <taxon>Solanoideae</taxon>
        <taxon>Datureae</taxon>
        <taxon>Datura</taxon>
    </lineage>
</organism>
<gene>
    <name evidence="4" type="ORF">HAX54_005923</name>
</gene>
<name>A0ABS8T9L6_DATST</name>
<evidence type="ECO:0000313" key="4">
    <source>
        <dbReference type="EMBL" id="MCD7468112.1"/>
    </source>
</evidence>
<protein>
    <recommendedName>
        <fullName evidence="6">Cytochrome P450</fullName>
    </recommendedName>
</protein>
<dbReference type="Gene3D" id="1.10.630.10">
    <property type="entry name" value="Cytochrome P450"/>
    <property type="match status" value="1"/>
</dbReference>
<reference evidence="4 5" key="1">
    <citation type="journal article" date="2021" name="BMC Genomics">
        <title>Datura genome reveals duplications of psychoactive alkaloid biosynthetic genes and high mutation rate following tissue culture.</title>
        <authorList>
            <person name="Rajewski A."/>
            <person name="Carter-House D."/>
            <person name="Stajich J."/>
            <person name="Litt A."/>
        </authorList>
    </citation>
    <scope>NUCLEOTIDE SEQUENCE [LARGE SCALE GENOMIC DNA]</scope>
    <source>
        <strain evidence="4">AR-01</strain>
    </source>
</reference>
<dbReference type="InterPro" id="IPR001128">
    <property type="entry name" value="Cyt_P450"/>
</dbReference>
<keyword evidence="3" id="KW-0408">Iron</keyword>
<evidence type="ECO:0000256" key="3">
    <source>
        <dbReference type="ARBA" id="ARBA00023004"/>
    </source>
</evidence>
<dbReference type="InterPro" id="IPR002401">
    <property type="entry name" value="Cyt_P450_E_grp-I"/>
</dbReference>
<evidence type="ECO:0000313" key="5">
    <source>
        <dbReference type="Proteomes" id="UP000823775"/>
    </source>
</evidence>
<dbReference type="EMBL" id="JACEIK010001297">
    <property type="protein sequence ID" value="MCD7468112.1"/>
    <property type="molecule type" value="Genomic_DNA"/>
</dbReference>
<evidence type="ECO:0000256" key="2">
    <source>
        <dbReference type="ARBA" id="ARBA00023002"/>
    </source>
</evidence>
<evidence type="ECO:0008006" key="6">
    <source>
        <dbReference type="Google" id="ProtNLM"/>
    </source>
</evidence>
<evidence type="ECO:0000256" key="1">
    <source>
        <dbReference type="ARBA" id="ARBA00022723"/>
    </source>
</evidence>
<proteinExistence type="predicted"/>
<keyword evidence="1" id="KW-0479">Metal-binding</keyword>